<proteinExistence type="predicted"/>
<organism evidence="1 2">
    <name type="scientific">Helianthus annuus</name>
    <name type="common">Common sunflower</name>
    <dbReference type="NCBI Taxonomy" id="4232"/>
    <lineage>
        <taxon>Eukaryota</taxon>
        <taxon>Viridiplantae</taxon>
        <taxon>Streptophyta</taxon>
        <taxon>Embryophyta</taxon>
        <taxon>Tracheophyta</taxon>
        <taxon>Spermatophyta</taxon>
        <taxon>Magnoliopsida</taxon>
        <taxon>eudicotyledons</taxon>
        <taxon>Gunneridae</taxon>
        <taxon>Pentapetalae</taxon>
        <taxon>asterids</taxon>
        <taxon>campanulids</taxon>
        <taxon>Asterales</taxon>
        <taxon>Asteraceae</taxon>
        <taxon>Asteroideae</taxon>
        <taxon>Heliantheae alliance</taxon>
        <taxon>Heliantheae</taxon>
        <taxon>Helianthus</taxon>
    </lineage>
</organism>
<protein>
    <recommendedName>
        <fullName evidence="3">DUF4283 domain-containing protein</fullName>
    </recommendedName>
</protein>
<comment type="caution">
    <text evidence="1">The sequence shown here is derived from an EMBL/GenBank/DDBJ whole genome shotgun (WGS) entry which is preliminary data.</text>
</comment>
<name>A0A9K3IMH3_HELAN</name>
<gene>
    <name evidence="1" type="ORF">HanXRQr2_Chr07g0305911</name>
</gene>
<dbReference type="Gramene" id="mRNA:HanXRQr2_Chr07g0305911">
    <property type="protein sequence ID" value="CDS:HanXRQr2_Chr07g0305911.1"/>
    <property type="gene ID" value="HanXRQr2_Chr07g0305911"/>
</dbReference>
<evidence type="ECO:0000313" key="1">
    <source>
        <dbReference type="EMBL" id="KAF5799563.1"/>
    </source>
</evidence>
<dbReference type="AlphaFoldDB" id="A0A9K3IMH3"/>
<accession>A0A9K3IMH3</accession>
<sequence length="259" mass="28747">MGIKMGSSKLMVNVAKFAVENSGFSGHKKDGNTYMNSSSQTADKGFNVRDQRSYRDVLGKAKVSSDPDSTNVVGRFGGDGLGFKEKTVVVPNRLFAFKELVGSAVIGRSVDLETLVDLDKLFRIAKVEVARFQYLGGLYVIISFSDADAANKFLESRQVWGPWFSKLEVWGGQSLPMERVAWLSIHGIPLNLLEAEVLMQVGELFGKVLHVPKSLFEDSDLSVFKIGVLAGEAQRIREVVSLKWKDRTHRLKESEKLCL</sequence>
<keyword evidence="2" id="KW-1185">Reference proteome</keyword>
<reference evidence="1" key="2">
    <citation type="submission" date="2020-06" db="EMBL/GenBank/DDBJ databases">
        <title>Helianthus annuus Genome sequencing and assembly Release 2.</title>
        <authorList>
            <person name="Gouzy J."/>
            <person name="Langlade N."/>
            <person name="Munos S."/>
        </authorList>
    </citation>
    <scope>NUCLEOTIDE SEQUENCE</scope>
    <source>
        <tissue evidence="1">Leaves</tissue>
    </source>
</reference>
<evidence type="ECO:0000313" key="2">
    <source>
        <dbReference type="Proteomes" id="UP000215914"/>
    </source>
</evidence>
<evidence type="ECO:0008006" key="3">
    <source>
        <dbReference type="Google" id="ProtNLM"/>
    </source>
</evidence>
<reference evidence="1" key="1">
    <citation type="journal article" date="2017" name="Nature">
        <title>The sunflower genome provides insights into oil metabolism, flowering and Asterid evolution.</title>
        <authorList>
            <person name="Badouin H."/>
            <person name="Gouzy J."/>
            <person name="Grassa C.J."/>
            <person name="Murat F."/>
            <person name="Staton S.E."/>
            <person name="Cottret L."/>
            <person name="Lelandais-Briere C."/>
            <person name="Owens G.L."/>
            <person name="Carrere S."/>
            <person name="Mayjonade B."/>
            <person name="Legrand L."/>
            <person name="Gill N."/>
            <person name="Kane N.C."/>
            <person name="Bowers J.E."/>
            <person name="Hubner S."/>
            <person name="Bellec A."/>
            <person name="Berard A."/>
            <person name="Berges H."/>
            <person name="Blanchet N."/>
            <person name="Boniface M.C."/>
            <person name="Brunel D."/>
            <person name="Catrice O."/>
            <person name="Chaidir N."/>
            <person name="Claudel C."/>
            <person name="Donnadieu C."/>
            <person name="Faraut T."/>
            <person name="Fievet G."/>
            <person name="Helmstetter N."/>
            <person name="King M."/>
            <person name="Knapp S.J."/>
            <person name="Lai Z."/>
            <person name="Le Paslier M.C."/>
            <person name="Lippi Y."/>
            <person name="Lorenzon L."/>
            <person name="Mandel J.R."/>
            <person name="Marage G."/>
            <person name="Marchand G."/>
            <person name="Marquand E."/>
            <person name="Bret-Mestries E."/>
            <person name="Morien E."/>
            <person name="Nambeesan S."/>
            <person name="Nguyen T."/>
            <person name="Pegot-Espagnet P."/>
            <person name="Pouilly N."/>
            <person name="Raftis F."/>
            <person name="Sallet E."/>
            <person name="Schiex T."/>
            <person name="Thomas J."/>
            <person name="Vandecasteele C."/>
            <person name="Vares D."/>
            <person name="Vear F."/>
            <person name="Vautrin S."/>
            <person name="Crespi M."/>
            <person name="Mangin B."/>
            <person name="Burke J.M."/>
            <person name="Salse J."/>
            <person name="Munos S."/>
            <person name="Vincourt P."/>
            <person name="Rieseberg L.H."/>
            <person name="Langlade N.B."/>
        </authorList>
    </citation>
    <scope>NUCLEOTIDE SEQUENCE</scope>
    <source>
        <tissue evidence="1">Leaves</tissue>
    </source>
</reference>
<dbReference type="Proteomes" id="UP000215914">
    <property type="component" value="Unassembled WGS sequence"/>
</dbReference>
<dbReference type="EMBL" id="MNCJ02000322">
    <property type="protein sequence ID" value="KAF5799563.1"/>
    <property type="molecule type" value="Genomic_DNA"/>
</dbReference>